<organism evidence="1 2">
    <name type="scientific">Desulforapulum autotrophicum (strain ATCC 43914 / DSM 3382 / VKM B-1955 / HRM2)</name>
    <name type="common">Desulfobacterium autotrophicum</name>
    <dbReference type="NCBI Taxonomy" id="177437"/>
    <lineage>
        <taxon>Bacteria</taxon>
        <taxon>Pseudomonadati</taxon>
        <taxon>Thermodesulfobacteriota</taxon>
        <taxon>Desulfobacteria</taxon>
        <taxon>Desulfobacterales</taxon>
        <taxon>Desulfobacteraceae</taxon>
        <taxon>Desulforapulum</taxon>
    </lineage>
</organism>
<evidence type="ECO:0000313" key="1">
    <source>
        <dbReference type="EMBL" id="ACN17312.1"/>
    </source>
</evidence>
<evidence type="ECO:0000313" key="2">
    <source>
        <dbReference type="Proteomes" id="UP000000442"/>
    </source>
</evidence>
<reference evidence="1 2" key="1">
    <citation type="journal article" date="2009" name="Environ. Microbiol.">
        <title>Genome sequence of Desulfobacterium autotrophicum HRM2, a marine sulfate reducer oxidizing organic carbon completely to carbon dioxide.</title>
        <authorList>
            <person name="Strittmatter A.W."/>
            <person name="Liesegang H."/>
            <person name="Rabus R."/>
            <person name="Decker I."/>
            <person name="Amann J."/>
            <person name="Andres S."/>
            <person name="Henne A."/>
            <person name="Fricke W.F."/>
            <person name="Martinez-Arias R."/>
            <person name="Bartels D."/>
            <person name="Goesmann A."/>
            <person name="Krause L."/>
            <person name="Puehler A."/>
            <person name="Klenk H.P."/>
            <person name="Richter M."/>
            <person name="Schuler M."/>
            <person name="Gloeckner F.O."/>
            <person name="Meyerdierks A."/>
            <person name="Gottschalk G."/>
            <person name="Amann R."/>
        </authorList>
    </citation>
    <scope>NUCLEOTIDE SEQUENCE [LARGE SCALE GENOMIC DNA]</scope>
    <source>
        <strain evidence="2">ATCC 43914 / DSM 3382 / HRM2</strain>
    </source>
</reference>
<dbReference type="AlphaFoldDB" id="C0QD80"/>
<dbReference type="RefSeq" id="WP_015906044.1">
    <property type="nucleotide sequence ID" value="NC_012108.1"/>
</dbReference>
<dbReference type="STRING" id="177437.HRM2_42560"/>
<accession>C0QD80</accession>
<keyword evidence="2" id="KW-1185">Reference proteome</keyword>
<protein>
    <submittedName>
        <fullName evidence="1">Uncharacterized protein</fullName>
    </submittedName>
</protein>
<gene>
    <name evidence="1" type="ordered locus">HRM2_42560</name>
</gene>
<name>C0QD80_DESAH</name>
<dbReference type="EMBL" id="CP001087">
    <property type="protein sequence ID" value="ACN17312.1"/>
    <property type="molecule type" value="Genomic_DNA"/>
</dbReference>
<dbReference type="eggNOG" id="ENOG5032SCC">
    <property type="taxonomic scope" value="Bacteria"/>
</dbReference>
<dbReference type="Proteomes" id="UP000000442">
    <property type="component" value="Chromosome"/>
</dbReference>
<dbReference type="HOGENOM" id="CLU_145294_0_0_7"/>
<proteinExistence type="predicted"/>
<dbReference type="OrthoDB" id="9789917at2"/>
<sequence>MDKTIVQQIALENGQKLTIKDLSRKISTDAYQVVMEANIDVDVVPGLFASQIMGNTPFESILKKVGTPARFKKRVERNFIMADEKEAVFQNLVDTFNTTLVSYLSKPDFPAKLVMKLFRE</sequence>
<dbReference type="KEGG" id="dat:HRM2_42560"/>